<keyword evidence="2" id="KW-0479">Metal-binding</keyword>
<feature type="binding site" evidence="2">
    <location>
        <position position="26"/>
    </location>
    <ligand>
        <name>Zn(2+)</name>
        <dbReference type="ChEBI" id="CHEBI:29105"/>
    </ligand>
</feature>
<name>A0A9P0AIB7_BEMTA</name>
<feature type="region of interest" description="Disordered" evidence="3">
    <location>
        <begin position="329"/>
        <end position="374"/>
    </location>
</feature>
<proteinExistence type="predicted"/>
<feature type="domain" description="C2H2-type" evidence="4">
    <location>
        <begin position="382"/>
        <end position="409"/>
    </location>
</feature>
<dbReference type="AlphaFoldDB" id="A0A9P0AIB7"/>
<dbReference type="SMART" id="SM00355">
    <property type="entry name" value="ZnF_C2H2"/>
    <property type="match status" value="3"/>
</dbReference>
<evidence type="ECO:0000256" key="2">
    <source>
        <dbReference type="PROSITE-ProRule" id="PRU01263"/>
    </source>
</evidence>
<feature type="region of interest" description="Disordered" evidence="3">
    <location>
        <begin position="436"/>
        <end position="467"/>
    </location>
</feature>
<feature type="binding site" evidence="2">
    <location>
        <position position="23"/>
    </location>
    <ligand>
        <name>Zn(2+)</name>
        <dbReference type="ChEBI" id="CHEBI:29105"/>
    </ligand>
</feature>
<feature type="compositionally biased region" description="Polar residues" evidence="3">
    <location>
        <begin position="285"/>
        <end position="295"/>
    </location>
</feature>
<keyword evidence="7" id="KW-1185">Reference proteome</keyword>
<dbReference type="SMART" id="SM00868">
    <property type="entry name" value="zf-AD"/>
    <property type="match status" value="1"/>
</dbReference>
<keyword evidence="1" id="KW-0863">Zinc-finger</keyword>
<organism evidence="6 7">
    <name type="scientific">Bemisia tabaci</name>
    <name type="common">Sweetpotato whitefly</name>
    <name type="synonym">Aleurodes tabaci</name>
    <dbReference type="NCBI Taxonomy" id="7038"/>
    <lineage>
        <taxon>Eukaryota</taxon>
        <taxon>Metazoa</taxon>
        <taxon>Ecdysozoa</taxon>
        <taxon>Arthropoda</taxon>
        <taxon>Hexapoda</taxon>
        <taxon>Insecta</taxon>
        <taxon>Pterygota</taxon>
        <taxon>Neoptera</taxon>
        <taxon>Paraneoptera</taxon>
        <taxon>Hemiptera</taxon>
        <taxon>Sternorrhyncha</taxon>
        <taxon>Aleyrodoidea</taxon>
        <taxon>Aleyrodidae</taxon>
        <taxon>Aleyrodinae</taxon>
        <taxon>Bemisia</taxon>
    </lineage>
</organism>
<feature type="binding site" evidence="2">
    <location>
        <position position="77"/>
    </location>
    <ligand>
        <name>Zn(2+)</name>
        <dbReference type="ChEBI" id="CHEBI:29105"/>
    </ligand>
</feature>
<dbReference type="PROSITE" id="PS50157">
    <property type="entry name" value="ZINC_FINGER_C2H2_2"/>
    <property type="match status" value="2"/>
</dbReference>
<accession>A0A9P0AIB7</accession>
<evidence type="ECO:0000259" key="5">
    <source>
        <dbReference type="PROSITE" id="PS51915"/>
    </source>
</evidence>
<dbReference type="InterPro" id="IPR013087">
    <property type="entry name" value="Znf_C2H2_type"/>
</dbReference>
<dbReference type="Pfam" id="PF07776">
    <property type="entry name" value="zf-AD"/>
    <property type="match status" value="1"/>
</dbReference>
<gene>
    <name evidence="6" type="ORF">BEMITA_LOCUS10472</name>
</gene>
<dbReference type="InterPro" id="IPR012934">
    <property type="entry name" value="Znf_AD"/>
</dbReference>
<dbReference type="Gene3D" id="3.40.1800.20">
    <property type="match status" value="1"/>
</dbReference>
<dbReference type="GO" id="GO:0008270">
    <property type="term" value="F:zinc ion binding"/>
    <property type="evidence" value="ECO:0007669"/>
    <property type="project" value="UniProtKB-UniRule"/>
</dbReference>
<dbReference type="EMBL" id="OU963867">
    <property type="protein sequence ID" value="CAH0391894.1"/>
    <property type="molecule type" value="Genomic_DNA"/>
</dbReference>
<feature type="compositionally biased region" description="Polar residues" evidence="3">
    <location>
        <begin position="339"/>
        <end position="352"/>
    </location>
</feature>
<dbReference type="SUPFAM" id="SSF57716">
    <property type="entry name" value="Glucocorticoid receptor-like (DNA-binding domain)"/>
    <property type="match status" value="1"/>
</dbReference>
<evidence type="ECO:0000256" key="3">
    <source>
        <dbReference type="SAM" id="MobiDB-lite"/>
    </source>
</evidence>
<feature type="compositionally biased region" description="Basic residues" evidence="3">
    <location>
        <begin position="353"/>
        <end position="370"/>
    </location>
</feature>
<reference evidence="6" key="1">
    <citation type="submission" date="2021-12" db="EMBL/GenBank/DDBJ databases">
        <authorList>
            <person name="King R."/>
        </authorList>
    </citation>
    <scope>NUCLEOTIDE SEQUENCE</scope>
</reference>
<feature type="domain" description="C2H2-type" evidence="4">
    <location>
        <begin position="412"/>
        <end position="440"/>
    </location>
</feature>
<protein>
    <submittedName>
        <fullName evidence="6">Uncharacterized protein</fullName>
    </submittedName>
</protein>
<evidence type="ECO:0000313" key="6">
    <source>
        <dbReference type="EMBL" id="CAH0391894.1"/>
    </source>
</evidence>
<dbReference type="SUPFAM" id="SSF57667">
    <property type="entry name" value="beta-beta-alpha zinc fingers"/>
    <property type="match status" value="1"/>
</dbReference>
<feature type="compositionally biased region" description="Low complexity" evidence="3">
    <location>
        <begin position="329"/>
        <end position="338"/>
    </location>
</feature>
<dbReference type="Proteomes" id="UP001152759">
    <property type="component" value="Chromosome 6"/>
</dbReference>
<feature type="region of interest" description="Disordered" evidence="3">
    <location>
        <begin position="272"/>
        <end position="295"/>
    </location>
</feature>
<feature type="binding site" evidence="2">
    <location>
        <position position="74"/>
    </location>
    <ligand>
        <name>Zn(2+)</name>
        <dbReference type="ChEBI" id="CHEBI:29105"/>
    </ligand>
</feature>
<sequence length="502" mass="55939">MGNPEKCFVQVLNENDVDLNSVCRLCFAAESNLVSISAQLHSAEHPDCTPLTDLVYACVQQEVKVDDEYPQNICHTCLNFLVAWSEFKNKCVKTSELFKNWHSIKVHLESLESNEDSGTKNNGVKSADQKASENEDYWILVVDDDCSGDKKTPSNIRSNVISLNRLGNNKTASPQKVNPQQTRKLLSNTKKLVSNSAPKKVVTFSSDTNMKGVSTKARKNLDQIQMLIAQNKYQMSNGSIVINTADLASINDNTANKSVSGIRSAGDLLRQTSFASDDDGDDDGSNTSESIPLTSNSAVDRIQQLIERNDAILKTSAVRVSRARKVFKSATQQQTQASVSPETSSHSVQNYPKSRRKNQQESRKRKRSHGPQHNIAYQQNIVSCDVCGERFFNYESLLHHDQISHMEYPRLFQCSKCEQEYLTDDHLNLHMISYHGTESSSEDEGGGASKKGKSNVRIRNSGVQQSDSELQSMSCGICDEKFMTLPALRKHLETCENSVLLV</sequence>
<dbReference type="PROSITE" id="PS00028">
    <property type="entry name" value="ZINC_FINGER_C2H2_1"/>
    <property type="match status" value="2"/>
</dbReference>
<dbReference type="PROSITE" id="PS51915">
    <property type="entry name" value="ZAD"/>
    <property type="match status" value="1"/>
</dbReference>
<evidence type="ECO:0000313" key="7">
    <source>
        <dbReference type="Proteomes" id="UP001152759"/>
    </source>
</evidence>
<evidence type="ECO:0000256" key="1">
    <source>
        <dbReference type="PROSITE-ProRule" id="PRU00042"/>
    </source>
</evidence>
<feature type="compositionally biased region" description="Polar residues" evidence="3">
    <location>
        <begin position="457"/>
        <end position="467"/>
    </location>
</feature>
<dbReference type="InterPro" id="IPR036236">
    <property type="entry name" value="Znf_C2H2_sf"/>
</dbReference>
<dbReference type="GO" id="GO:0005634">
    <property type="term" value="C:nucleus"/>
    <property type="evidence" value="ECO:0007669"/>
    <property type="project" value="InterPro"/>
</dbReference>
<dbReference type="Gene3D" id="3.30.160.60">
    <property type="entry name" value="Classic Zinc Finger"/>
    <property type="match status" value="1"/>
</dbReference>
<evidence type="ECO:0000259" key="4">
    <source>
        <dbReference type="PROSITE" id="PS50157"/>
    </source>
</evidence>
<dbReference type="KEGG" id="btab:109042532"/>
<keyword evidence="2" id="KW-0862">Zinc</keyword>
<feature type="domain" description="ZAD" evidence="5">
    <location>
        <begin position="21"/>
        <end position="101"/>
    </location>
</feature>